<feature type="domain" description="Glycosyl transferase family 1" evidence="1">
    <location>
        <begin position="186"/>
        <end position="341"/>
    </location>
</feature>
<sequence>MKRKRIIITVSNNLVTDNRVTKLSGYLEDLGWKVLLLGRQWPGGDIPAGRPGVIRRFKLLFNKGPLFYAALNFRLFIYLLGQKADKLVAVDLDTLAAACLAGKLKRIPVVFDSHEYFPEVPEIRHKTFVKWFWLRLESFLVPMVDEGMTVSQGIVEIYRKKYGRNFKLIRNVPNTPVHVMEIRPVSEQAVVYYQGALNVGRGLKESVRALLFLPNYRMVIAGSGDEETELHDLVKVLGLEDRVRFTGQLPFEALAAEAAQAHVGLCILENMGLNYYHSLPNRIFDYPALGLPVIATSFPDMAEIVNQYQTGLLVSSLDPEEIAKAIQKACEDAPLRDKWKHSLKEAVDKLNWEKECGGLNEMFG</sequence>
<dbReference type="PANTHER" id="PTHR45947:SF3">
    <property type="entry name" value="SULFOQUINOVOSYL TRANSFERASE SQD2"/>
    <property type="match status" value="1"/>
</dbReference>
<dbReference type="STRING" id="1236989.JCM15548_12802"/>
<gene>
    <name evidence="3" type="ORF">JCM15548_12802</name>
</gene>
<dbReference type="InterPro" id="IPR050194">
    <property type="entry name" value="Glycosyltransferase_grp1"/>
</dbReference>
<dbReference type="Gene3D" id="3.40.50.2000">
    <property type="entry name" value="Glycogen Phosphorylase B"/>
    <property type="match status" value="2"/>
</dbReference>
<dbReference type="InterPro" id="IPR028098">
    <property type="entry name" value="Glyco_trans_4-like_N"/>
</dbReference>
<evidence type="ECO:0000313" key="3">
    <source>
        <dbReference type="EMBL" id="GAO30523.1"/>
    </source>
</evidence>
<dbReference type="InterPro" id="IPR001296">
    <property type="entry name" value="Glyco_trans_1"/>
</dbReference>
<comment type="caution">
    <text evidence="3">The sequence shown here is derived from an EMBL/GenBank/DDBJ whole genome shotgun (WGS) entry which is preliminary data.</text>
</comment>
<evidence type="ECO:0000259" key="2">
    <source>
        <dbReference type="Pfam" id="PF13579"/>
    </source>
</evidence>
<dbReference type="EMBL" id="BAZW01000025">
    <property type="protein sequence ID" value="GAO30523.1"/>
    <property type="molecule type" value="Genomic_DNA"/>
</dbReference>
<dbReference type="PANTHER" id="PTHR45947">
    <property type="entry name" value="SULFOQUINOVOSYL TRANSFERASE SQD2"/>
    <property type="match status" value="1"/>
</dbReference>
<evidence type="ECO:0000259" key="1">
    <source>
        <dbReference type="Pfam" id="PF00534"/>
    </source>
</evidence>
<dbReference type="OrthoDB" id="9813214at2"/>
<dbReference type="RefSeq" id="WP_062125590.1">
    <property type="nucleotide sequence ID" value="NZ_BAZW01000025.1"/>
</dbReference>
<keyword evidence="4" id="KW-1185">Reference proteome</keyword>
<reference evidence="3 4" key="1">
    <citation type="journal article" date="2015" name="Microbes Environ.">
        <title>Distribution and evolution of nitrogen fixation genes in the phylum bacteroidetes.</title>
        <authorList>
            <person name="Inoue J."/>
            <person name="Oshima K."/>
            <person name="Suda W."/>
            <person name="Sakamoto M."/>
            <person name="Iino T."/>
            <person name="Noda S."/>
            <person name="Hongoh Y."/>
            <person name="Hattori M."/>
            <person name="Ohkuma M."/>
        </authorList>
    </citation>
    <scope>NUCLEOTIDE SEQUENCE [LARGE SCALE GENOMIC DNA]</scope>
    <source>
        <strain evidence="3">JCM 15548</strain>
    </source>
</reference>
<dbReference type="AlphaFoldDB" id="A0A0E9LZ04"/>
<dbReference type="Pfam" id="PF00534">
    <property type="entry name" value="Glycos_transf_1"/>
    <property type="match status" value="1"/>
</dbReference>
<dbReference type="Pfam" id="PF13579">
    <property type="entry name" value="Glyco_trans_4_4"/>
    <property type="match status" value="1"/>
</dbReference>
<name>A0A0E9LZ04_9BACT</name>
<keyword evidence="3" id="KW-0808">Transferase</keyword>
<evidence type="ECO:0000313" key="4">
    <source>
        <dbReference type="Proteomes" id="UP000032900"/>
    </source>
</evidence>
<feature type="domain" description="Glycosyltransferase subfamily 4-like N-terminal" evidence="2">
    <location>
        <begin position="19"/>
        <end position="174"/>
    </location>
</feature>
<dbReference type="Proteomes" id="UP000032900">
    <property type="component" value="Unassembled WGS sequence"/>
</dbReference>
<dbReference type="SUPFAM" id="SSF53756">
    <property type="entry name" value="UDP-Glycosyltransferase/glycogen phosphorylase"/>
    <property type="match status" value="1"/>
</dbReference>
<accession>A0A0E9LZ04</accession>
<proteinExistence type="predicted"/>
<dbReference type="GO" id="GO:0016757">
    <property type="term" value="F:glycosyltransferase activity"/>
    <property type="evidence" value="ECO:0007669"/>
    <property type="project" value="InterPro"/>
</dbReference>
<organism evidence="3 4">
    <name type="scientific">Geofilum rubicundum JCM 15548</name>
    <dbReference type="NCBI Taxonomy" id="1236989"/>
    <lineage>
        <taxon>Bacteria</taxon>
        <taxon>Pseudomonadati</taxon>
        <taxon>Bacteroidota</taxon>
        <taxon>Bacteroidia</taxon>
        <taxon>Marinilabiliales</taxon>
        <taxon>Marinilabiliaceae</taxon>
        <taxon>Geofilum</taxon>
    </lineage>
</organism>
<protein>
    <submittedName>
        <fullName evidence="3">Glycosyltransferase, group 1 family protein</fullName>
    </submittedName>
</protein>